<evidence type="ECO:0000259" key="6">
    <source>
        <dbReference type="Pfam" id="PF13086"/>
    </source>
</evidence>
<keyword evidence="5" id="KW-0067">ATP-binding</keyword>
<dbReference type="Proteomes" id="UP000838686">
    <property type="component" value="Unassembled WGS sequence"/>
</dbReference>
<evidence type="ECO:0000259" key="7">
    <source>
        <dbReference type="Pfam" id="PF13087"/>
    </source>
</evidence>
<dbReference type="EMBL" id="CAKMMF010000008">
    <property type="protein sequence ID" value="CAH1202660.1"/>
    <property type="molecule type" value="Genomic_DNA"/>
</dbReference>
<feature type="domain" description="DNA2/NAM7 helicase helicase" evidence="6">
    <location>
        <begin position="320"/>
        <end position="669"/>
    </location>
</feature>
<dbReference type="PANTHER" id="PTHR43788:SF8">
    <property type="entry name" value="DNA-BINDING PROTEIN SMUBP-2"/>
    <property type="match status" value="1"/>
</dbReference>
<evidence type="ECO:0000256" key="1">
    <source>
        <dbReference type="ARBA" id="ARBA00007913"/>
    </source>
</evidence>
<dbReference type="GO" id="GO:0016787">
    <property type="term" value="F:hydrolase activity"/>
    <property type="evidence" value="ECO:0007669"/>
    <property type="project" value="UniProtKB-KW"/>
</dbReference>
<gene>
    <name evidence="8" type="primary">recD2</name>
    <name evidence="8" type="ORF">PAECIP111893_01870</name>
</gene>
<keyword evidence="4" id="KW-0347">Helicase</keyword>
<feature type="domain" description="DNA2/NAM7 helicase-like C-terminal" evidence="7">
    <location>
        <begin position="688"/>
        <end position="894"/>
    </location>
</feature>
<comment type="similarity">
    <text evidence="1">Belongs to the DNA2/NAM7 helicase family.</text>
</comment>
<evidence type="ECO:0000256" key="2">
    <source>
        <dbReference type="ARBA" id="ARBA00022741"/>
    </source>
</evidence>
<evidence type="ECO:0000256" key="3">
    <source>
        <dbReference type="ARBA" id="ARBA00022801"/>
    </source>
</evidence>
<name>A0ABN8GEZ7_9BACL</name>
<dbReference type="Gene3D" id="3.40.50.300">
    <property type="entry name" value="P-loop containing nucleotide triphosphate hydrolases"/>
    <property type="match status" value="2"/>
</dbReference>
<organism evidence="8 9">
    <name type="scientific">Paenibacillus plantiphilus</name>
    <dbReference type="NCBI Taxonomy" id="2905650"/>
    <lineage>
        <taxon>Bacteria</taxon>
        <taxon>Bacillati</taxon>
        <taxon>Bacillota</taxon>
        <taxon>Bacilli</taxon>
        <taxon>Bacillales</taxon>
        <taxon>Paenibacillaceae</taxon>
        <taxon>Paenibacillus</taxon>
    </lineage>
</organism>
<dbReference type="CDD" id="cd18808">
    <property type="entry name" value="SF1_C_Upf1"/>
    <property type="match status" value="1"/>
</dbReference>
<dbReference type="InterPro" id="IPR027417">
    <property type="entry name" value="P-loop_NTPase"/>
</dbReference>
<proteinExistence type="inferred from homology"/>
<dbReference type="InterPro" id="IPR041679">
    <property type="entry name" value="DNA2/NAM7-like_C"/>
</dbReference>
<keyword evidence="2" id="KW-0547">Nucleotide-binding</keyword>
<dbReference type="Pfam" id="PF13087">
    <property type="entry name" value="AAA_12"/>
    <property type="match status" value="1"/>
</dbReference>
<evidence type="ECO:0000256" key="4">
    <source>
        <dbReference type="ARBA" id="ARBA00022806"/>
    </source>
</evidence>
<sequence>MNVVGDAASGRAIQCPHSVSFHLHDKLAPQWDLIKQEMLTSPWLWVATQNGNFFQIHTKNMKLKCALYESREFHNAAFKITDASERTSGDRTRVIRYGIPLFLQRKPQFVTGSYRNLPRNMNASGLFVEIGQCAARMTDSWVHAKEQAAVKRADKQRESDWAAQLQMLIDMQENQEFAASRIASYPFHSVEPIHHTTTQGVSYAFHTAAFDSKFVMNDLALSDDPYPSSYDGLIMGRIIGAEPGKVVLSFPRTVDFDKIIHTGYLLVVPNSTTFRVQRRAIQSILERKSVNPYLLDYLIYEQYEPIPEQRLQLHTGSFQPKQIEAIEKAVAANDFLLVQGPPGTGKTTIIVEMVKQFVKGKQRVLISSKNNLAVDNVLEQLMDDGIDCLRLGREESVKVPEVKEILMDRVATRLQQNIISRCDRNQAELTEAIYATKQHLQRNREAEPTVLQYQQHYKSACEQHAAYSAEFARVNRSFILHRAWDACLSWTKRIFPLSKRHDSFHEGWTSKRAQRLQSNLAYTSAVRQYEEENQALARSEVALQEVLGEQLGVSQTALASLRSPESWQQLKSSFEERLDGMQGQKTIASDWIQELGERQQSLYPLLVQSVQVVGATCIGINTSPEYRDAEFDVVIIDEAGQITIFDALVPMSRAKKVILIGDHMQLPPVADPQLLKLCKEEELDEELLQNSLFERLFYQAPEDNKVMLDTQFRMHPIVAEFISRQFYEGKYRSGVKPHERQLNWSLLGAPLAFVDTVNHVDKFEQMEIDEDHYVYFNLLEAALCCRYLIAILREGQKPKDIGLITPYKRQKIEIERMLPDQLRAADFEDHDISEVMDQLEIDTVDSFQGRGKEIIIYSFTRSNAEYDIGFLRELRRLNVTMTRCKSLLILIGDQETITRTRDKKARETFADMLRYIKKHGQYIDAHQQI</sequence>
<protein>
    <submittedName>
        <fullName evidence="8">ATP-dependent RecD-like DNA helicase</fullName>
        <ecNumber evidence="8">3.6.4.12</ecNumber>
    </submittedName>
</protein>
<dbReference type="InterPro" id="IPR041677">
    <property type="entry name" value="DNA2/NAM7_AAA_11"/>
</dbReference>
<accession>A0ABN8GEZ7</accession>
<reference evidence="8" key="1">
    <citation type="submission" date="2022-01" db="EMBL/GenBank/DDBJ databases">
        <authorList>
            <person name="Criscuolo A."/>
        </authorList>
    </citation>
    <scope>NUCLEOTIDE SEQUENCE</scope>
    <source>
        <strain evidence="8">CIP111893</strain>
    </source>
</reference>
<dbReference type="SUPFAM" id="SSF52540">
    <property type="entry name" value="P-loop containing nucleoside triphosphate hydrolases"/>
    <property type="match status" value="1"/>
</dbReference>
<dbReference type="GO" id="GO:0003678">
    <property type="term" value="F:DNA helicase activity"/>
    <property type="evidence" value="ECO:0007669"/>
    <property type="project" value="UniProtKB-EC"/>
</dbReference>
<dbReference type="PANTHER" id="PTHR43788">
    <property type="entry name" value="DNA2/NAM7 HELICASE FAMILY MEMBER"/>
    <property type="match status" value="1"/>
</dbReference>
<evidence type="ECO:0000256" key="5">
    <source>
        <dbReference type="ARBA" id="ARBA00022840"/>
    </source>
</evidence>
<keyword evidence="9" id="KW-1185">Reference proteome</keyword>
<dbReference type="Pfam" id="PF13086">
    <property type="entry name" value="AAA_11"/>
    <property type="match status" value="1"/>
</dbReference>
<dbReference type="RefSeq" id="WP_236340315.1">
    <property type="nucleotide sequence ID" value="NZ_CAKMMF010000008.1"/>
</dbReference>
<evidence type="ECO:0000313" key="9">
    <source>
        <dbReference type="Proteomes" id="UP000838686"/>
    </source>
</evidence>
<dbReference type="EC" id="3.6.4.12" evidence="8"/>
<dbReference type="InterPro" id="IPR050534">
    <property type="entry name" value="Coronavir_polyprotein_1ab"/>
</dbReference>
<comment type="caution">
    <text evidence="8">The sequence shown here is derived from an EMBL/GenBank/DDBJ whole genome shotgun (WGS) entry which is preliminary data.</text>
</comment>
<keyword evidence="3 8" id="KW-0378">Hydrolase</keyword>
<dbReference type="InterPro" id="IPR047187">
    <property type="entry name" value="SF1_C_Upf1"/>
</dbReference>
<evidence type="ECO:0000313" key="8">
    <source>
        <dbReference type="EMBL" id="CAH1202660.1"/>
    </source>
</evidence>